<dbReference type="RefSeq" id="WP_121637591.1">
    <property type="nucleotide sequence ID" value="NZ_CP033065.1"/>
</dbReference>
<accession>A0AAD0TZ96</accession>
<dbReference type="SMART" id="SM00487">
    <property type="entry name" value="DEXDc"/>
    <property type="match status" value="1"/>
</dbReference>
<dbReference type="GO" id="GO:0003677">
    <property type="term" value="F:DNA binding"/>
    <property type="evidence" value="ECO:0007669"/>
    <property type="project" value="InterPro"/>
</dbReference>
<evidence type="ECO:0000313" key="2">
    <source>
        <dbReference type="EMBL" id="AYM86858.1"/>
    </source>
</evidence>
<feature type="domain" description="Helicase ATP-binding" evidence="1">
    <location>
        <begin position="67"/>
        <end position="286"/>
    </location>
</feature>
<dbReference type="InterPro" id="IPR014001">
    <property type="entry name" value="Helicase_ATP-bd"/>
</dbReference>
<proteinExistence type="predicted"/>
<gene>
    <name evidence="2" type="ORF">D9T18_09130</name>
</gene>
<dbReference type="EMBL" id="CP033065">
    <property type="protein sequence ID" value="AYM86858.1"/>
    <property type="molecule type" value="Genomic_DNA"/>
</dbReference>
<evidence type="ECO:0000313" key="3">
    <source>
        <dbReference type="Proteomes" id="UP000279995"/>
    </source>
</evidence>
<dbReference type="Pfam" id="PF04851">
    <property type="entry name" value="ResIII"/>
    <property type="match status" value="1"/>
</dbReference>
<dbReference type="AlphaFoldDB" id="A0AAD0TZ96"/>
<name>A0AAD0TZ96_9GAMM</name>
<reference evidence="2 3" key="1">
    <citation type="submission" date="2018-10" db="EMBL/GenBank/DDBJ databases">
        <title>Complete Genome Sequence and Transcriptomic Profiles of a Marine Bacterium, Pseudoalteromonas agarivorans Hao 2018.</title>
        <authorList>
            <person name="Hao L."/>
        </authorList>
    </citation>
    <scope>NUCLEOTIDE SEQUENCE [LARGE SCALE GENOMIC DNA]</scope>
    <source>
        <strain evidence="2 3">Hao 2018</strain>
    </source>
</reference>
<dbReference type="REBASE" id="275928">
    <property type="entry name" value="Pag2018ORF9135P"/>
</dbReference>
<dbReference type="InterPro" id="IPR027417">
    <property type="entry name" value="P-loop_NTPase"/>
</dbReference>
<dbReference type="InterPro" id="IPR006935">
    <property type="entry name" value="Helicase/UvrB_N"/>
</dbReference>
<dbReference type="GO" id="GO:0015668">
    <property type="term" value="F:type III site-specific deoxyribonuclease activity"/>
    <property type="evidence" value="ECO:0007669"/>
    <property type="project" value="InterPro"/>
</dbReference>
<keyword evidence="2" id="KW-0255">Endonuclease</keyword>
<evidence type="ECO:0000259" key="1">
    <source>
        <dbReference type="SMART" id="SM00487"/>
    </source>
</evidence>
<organism evidence="2 3">
    <name type="scientific">Pseudoalteromonas agarivorans</name>
    <dbReference type="NCBI Taxonomy" id="176102"/>
    <lineage>
        <taxon>Bacteria</taxon>
        <taxon>Pseudomonadati</taxon>
        <taxon>Pseudomonadota</taxon>
        <taxon>Gammaproteobacteria</taxon>
        <taxon>Alteromonadales</taxon>
        <taxon>Pseudoalteromonadaceae</taxon>
        <taxon>Pseudoalteromonas</taxon>
    </lineage>
</organism>
<dbReference type="Gene3D" id="3.40.50.300">
    <property type="entry name" value="P-loop containing nucleotide triphosphate hydrolases"/>
    <property type="match status" value="2"/>
</dbReference>
<dbReference type="GO" id="GO:0005524">
    <property type="term" value="F:ATP binding"/>
    <property type="evidence" value="ECO:0007669"/>
    <property type="project" value="InterPro"/>
</dbReference>
<dbReference type="InterPro" id="IPR045572">
    <property type="entry name" value="RE_endonuc_C"/>
</dbReference>
<protein>
    <submittedName>
        <fullName evidence="2">Type III restriction endonuclease subunit R</fullName>
    </submittedName>
</protein>
<dbReference type="Pfam" id="PF19778">
    <property type="entry name" value="RE_endonuc"/>
    <property type="match status" value="1"/>
</dbReference>
<dbReference type="Proteomes" id="UP000279995">
    <property type="component" value="Chromosome I"/>
</dbReference>
<dbReference type="SUPFAM" id="SSF52540">
    <property type="entry name" value="P-loop containing nucleoside triphosphate hydrolases"/>
    <property type="match status" value="2"/>
</dbReference>
<sequence>MKIQFRSDLSHQQEAINAVVGVFEGQESFQSNFTVTENAFTNEQMDFFAQNNDIGHANALTLLPEEIYENTRNVQLLSGLEQTENEKQALPSLDFSIEMETGTGKTYVYLKSVFELNQRYGLTKFIIVVPSVAIKEGVYKSLQITEEHFRKDYKNVQYDYFVYDSSKREQVRNFATNDYIQIMVINIDAFSKSFTDPSKETKANLIHRTDDRLNGMKPIEFIKATNPVVLIDEPQSVASTANRKKAIASLNPLCTFRYSATLTETHNMLYKLDSIDAYARKLVKQIEVASLDVKDGHNQAYIKLISVDNKKSPISAKIEIDAQTNQGKLQAGKQITIKDGNVNDLFQLSGGRSVYEGLVIDEIYCEEGNSYIDINNGEHIIYVGQAIGEVDQDAFKRIQVAKTIEEHLEKELKFYHKITTGAEQKEHAQLLSEKGIKVLSLFFIDKVANYRGYAEGSVPVAGKFAVWFEEEFTKLVKKPKYRILYPDIWDHDGQRYVVNEQALKELASEVHDGYFAQDKKKDASGNPLFADSKITKGEGGKTAADESAYNLIMRDKEKLLSLDRKLRFIFSHSALKEGWDNPNVFQICTLNETISENKKRQEIGRGLRLAVDQSGERVPYGFEVNTLTVMANESYEQWVKTLQDEIEKEEGIKFGSVVSHQFSNIPVSGEHGEKEFLGASKSEEIYNHLLEHGYIDKKGKIQDALKADIETGNVSLPESAKPYSEAIVATLTKVAKGLSIKKHEEKKTAKLTEDHDGKQIVLGPDFKALWDKIKYKTTYRVKFSQAVLIENCIKEIRANVAVASAKFEYKKVKVAVTEAELETYDEKTKIQYYRNRNFKLPDIVTYLAEQSNLTRQTIIDILFGIEDKLEAFKNNPQKFIELAGEVIKKQMRLAIVDGISYQRIGDDEYYAQELFQEEELTGYLKDMVEAEKSVYDYVVCDSDTEKLFAEKLEGAEDVKLYAKLPAWFKIDTPLGSYNPDWAVLIDKDDGQGEQLYFVVETKSSIFSDDIRASEQAKINCGIEHFKALSKDVNGEELDNPAKFVKADNYETFSTHLSFDSEFR</sequence>
<keyword evidence="2" id="KW-0540">Nuclease</keyword>
<keyword evidence="2" id="KW-0378">Hydrolase</keyword>